<comment type="caution">
    <text evidence="2">The sequence shown here is derived from an EMBL/GenBank/DDBJ whole genome shotgun (WGS) entry which is preliminary data.</text>
</comment>
<dbReference type="PATRIC" id="fig|742738.3.peg.760"/>
<feature type="region of interest" description="Disordered" evidence="1">
    <location>
        <begin position="1"/>
        <end position="45"/>
    </location>
</feature>
<sequence>MSREKRTRPSVGALGRAVETGSAMQADTTSKPQFTPNGPGGQRKVADLLSHGRENAIPRRELEKLTGLDGRTVRLMIERERREGSPILADNATGYYLPATEHERAACVRSMRHRAGEIMKSAQAIEQAER</sequence>
<evidence type="ECO:0000313" key="3">
    <source>
        <dbReference type="Proteomes" id="UP000029585"/>
    </source>
</evidence>
<protein>
    <recommendedName>
        <fullName evidence="4">Helix-turn-helix type 11 domain-containing protein</fullName>
    </recommendedName>
</protein>
<dbReference type="HOGENOM" id="CLU_1934389_0_0_9"/>
<gene>
    <name evidence="2" type="ORF">HMPREF9460_00728</name>
</gene>
<dbReference type="EMBL" id="ADLO01000027">
    <property type="protein sequence ID" value="KGF56829.1"/>
    <property type="molecule type" value="Genomic_DNA"/>
</dbReference>
<evidence type="ECO:0000256" key="1">
    <source>
        <dbReference type="SAM" id="MobiDB-lite"/>
    </source>
</evidence>
<keyword evidence="3" id="KW-1185">Reference proteome</keyword>
<dbReference type="AlphaFoldDB" id="A0A096DH53"/>
<reference evidence="2 3" key="1">
    <citation type="submission" date="2011-08" db="EMBL/GenBank/DDBJ databases">
        <title>The Genome Sequence of Clostridium orbiscindens 1_3_50AFAA.</title>
        <authorList>
            <consortium name="The Broad Institute Genome Sequencing Platform"/>
            <person name="Earl A."/>
            <person name="Ward D."/>
            <person name="Feldgarden M."/>
            <person name="Gevers D."/>
            <person name="Daigneault M."/>
            <person name="Strauss J."/>
            <person name="Allen-Vercoe E."/>
            <person name="Young S.K."/>
            <person name="Zeng Q."/>
            <person name="Gargeya S."/>
            <person name="Fitzgerald M."/>
            <person name="Haas B."/>
            <person name="Abouelleil A."/>
            <person name="Alvarado L."/>
            <person name="Arachchi H.M."/>
            <person name="Berlin A."/>
            <person name="Brown A."/>
            <person name="Chapman S.B."/>
            <person name="Chen Z."/>
            <person name="Dunbar C."/>
            <person name="Freedman E."/>
            <person name="Gearin G."/>
            <person name="Gellesch M."/>
            <person name="Goldberg J."/>
            <person name="Griggs A."/>
            <person name="Gujja S."/>
            <person name="Heiman D."/>
            <person name="Howarth C."/>
            <person name="Larson L."/>
            <person name="Lui A."/>
            <person name="MacDonald P.J.P."/>
            <person name="Montmayeur A."/>
            <person name="Murphy C."/>
            <person name="Neiman D."/>
            <person name="Pearson M."/>
            <person name="Priest M."/>
            <person name="Roberts A."/>
            <person name="Saif S."/>
            <person name="Shea T."/>
            <person name="Shenoy N."/>
            <person name="Sisk P."/>
            <person name="Stolte C."/>
            <person name="Sykes S."/>
            <person name="Wortman J."/>
            <person name="Nusbaum C."/>
            <person name="Birren B."/>
        </authorList>
    </citation>
    <scope>NUCLEOTIDE SEQUENCE [LARGE SCALE GENOMIC DNA]</scope>
    <source>
        <strain evidence="2 3">1_3_50AFAA</strain>
    </source>
</reference>
<dbReference type="RefSeq" id="WP_044939044.1">
    <property type="nucleotide sequence ID" value="NZ_KN174161.1"/>
</dbReference>
<dbReference type="Proteomes" id="UP000029585">
    <property type="component" value="Unassembled WGS sequence"/>
</dbReference>
<feature type="compositionally biased region" description="Polar residues" evidence="1">
    <location>
        <begin position="22"/>
        <end position="36"/>
    </location>
</feature>
<evidence type="ECO:0000313" key="2">
    <source>
        <dbReference type="EMBL" id="KGF56829.1"/>
    </source>
</evidence>
<accession>A0A096DH53</accession>
<proteinExistence type="predicted"/>
<name>A0A096DH53_FLAPL</name>
<evidence type="ECO:0008006" key="4">
    <source>
        <dbReference type="Google" id="ProtNLM"/>
    </source>
</evidence>
<organism evidence="2 3">
    <name type="scientific">Flavonifractor plautii 1_3_50AFAA</name>
    <dbReference type="NCBI Taxonomy" id="742738"/>
    <lineage>
        <taxon>Bacteria</taxon>
        <taxon>Bacillati</taxon>
        <taxon>Bacillota</taxon>
        <taxon>Clostridia</taxon>
        <taxon>Eubacteriales</taxon>
        <taxon>Oscillospiraceae</taxon>
        <taxon>Flavonifractor</taxon>
    </lineage>
</organism>